<evidence type="ECO:0000313" key="2">
    <source>
        <dbReference type="Proteomes" id="UP001291623"/>
    </source>
</evidence>
<dbReference type="PANTHER" id="PTHR33265">
    <property type="entry name" value="AVR9/CF-9 RAPIDLY ELICITED PROTEIN-RELATED"/>
    <property type="match status" value="1"/>
</dbReference>
<keyword evidence="2" id="KW-1185">Reference proteome</keyword>
<proteinExistence type="predicted"/>
<reference evidence="1" key="1">
    <citation type="submission" date="2023-12" db="EMBL/GenBank/DDBJ databases">
        <title>Genome assembly of Anisodus tanguticus.</title>
        <authorList>
            <person name="Wang Y.-J."/>
        </authorList>
    </citation>
    <scope>NUCLEOTIDE SEQUENCE</scope>
    <source>
        <strain evidence="1">KB-2021</strain>
        <tissue evidence="1">Leaf</tissue>
    </source>
</reference>
<organism evidence="1 2">
    <name type="scientific">Anisodus tanguticus</name>
    <dbReference type="NCBI Taxonomy" id="243964"/>
    <lineage>
        <taxon>Eukaryota</taxon>
        <taxon>Viridiplantae</taxon>
        <taxon>Streptophyta</taxon>
        <taxon>Embryophyta</taxon>
        <taxon>Tracheophyta</taxon>
        <taxon>Spermatophyta</taxon>
        <taxon>Magnoliopsida</taxon>
        <taxon>eudicotyledons</taxon>
        <taxon>Gunneridae</taxon>
        <taxon>Pentapetalae</taxon>
        <taxon>asterids</taxon>
        <taxon>lamiids</taxon>
        <taxon>Solanales</taxon>
        <taxon>Solanaceae</taxon>
        <taxon>Solanoideae</taxon>
        <taxon>Hyoscyameae</taxon>
        <taxon>Anisodus</taxon>
    </lineage>
</organism>
<dbReference type="EMBL" id="JAVYJV010000003">
    <property type="protein sequence ID" value="KAK4374783.1"/>
    <property type="molecule type" value="Genomic_DNA"/>
</dbReference>
<name>A0AAE1VLI3_9SOLA</name>
<comment type="caution">
    <text evidence="1">The sequence shown here is derived from an EMBL/GenBank/DDBJ whole genome shotgun (WGS) entry which is preliminary data.</text>
</comment>
<dbReference type="Proteomes" id="UP001291623">
    <property type="component" value="Unassembled WGS sequence"/>
</dbReference>
<dbReference type="InterPro" id="IPR008480">
    <property type="entry name" value="DUF761_pln"/>
</dbReference>
<evidence type="ECO:0000313" key="1">
    <source>
        <dbReference type="EMBL" id="KAK4374783.1"/>
    </source>
</evidence>
<dbReference type="PANTHER" id="PTHR33265:SF8">
    <property type="entry name" value="AVR9_CF-9 RAPIDLY ELICITED PROTEIN 146"/>
    <property type="match status" value="1"/>
</dbReference>
<gene>
    <name evidence="1" type="ORF">RND71_005460</name>
</gene>
<sequence>MDQNLPDSPSCLLYVEKRVIKEKINDDDVLMMNAAVLKALEMLQSETSSPALPGYGRTPTVRQLRVTDSPFPLRDADVDEKADEFISRFYRDFRREASAFA</sequence>
<protein>
    <submittedName>
        <fullName evidence="1">Uncharacterized protein</fullName>
    </submittedName>
</protein>
<dbReference type="Pfam" id="PF05553">
    <property type="entry name" value="DUF761"/>
    <property type="match status" value="1"/>
</dbReference>
<accession>A0AAE1VLI3</accession>
<dbReference type="AlphaFoldDB" id="A0AAE1VLI3"/>